<sequence>MQILMKTFEPNLNQTYALIIEDESQRSNPYSALGTRRDPIAMQDGRGQGYKGKKPFMKCDYSKMTGHLKENCYKLIGYPADFNAKKKVVANCATGNAEHEEHAHMARGWAYNDGHAGGHFFTENQYRQILDMMNKDTTVPQVNMAGIATALMTDIPSKQWIVDSGATHHIVVSLDILHFKTELKTSRDQVHLPTGEKTNISHIGSAIFLKDMEIKNVLYVPEFKFNLLPVSKLTKELSCSVHLYPDFCVFQDLWSGRVRRIGKERGGMYVVKDEHISRGLRQTSVATVQKPEVDDHTPEAEADTDDESDAVHEVHEDDEANAVCENAPISHVEEGNVDVAVSEQVPKSQQAEHDEHSETDLAPDVERFKDSLVAKGYSQKEGLDYHETFSPVAKMIIMRSVIAVAASKGWTMYQMDVYNAFLQGDLYEEVYMEMPQGFRRQGETKVCKLVKSLHGLKQASRQWNIKLTEALLEAGYKQRNNKQFIQETKDILNHKFKVKDLGELKYFLGIEVMRSNKEILLNQRKYALQLISDLELGATKPVATSIDMNQKFTSVEFDAHVGTGLHVLIPEELGISNEQPVSVFCDHKAALHIVANPTFHERTNHIEIDCHFVRDKIKDGKIKTHYIGTKEQQADLLTKGLGRI</sequence>
<accession>A0AC58U2X7</accession>
<keyword evidence="1" id="KW-1185">Reference proteome</keyword>
<reference evidence="1" key="1">
    <citation type="journal article" date="2014" name="Nat. Commun.">
        <title>The tobacco genome sequence and its comparison with those of tomato and potato.</title>
        <authorList>
            <person name="Sierro N."/>
            <person name="Battey J.N."/>
            <person name="Ouadi S."/>
            <person name="Bakaher N."/>
            <person name="Bovet L."/>
            <person name="Willig A."/>
            <person name="Goepfert S."/>
            <person name="Peitsch M.C."/>
            <person name="Ivanov N.V."/>
        </authorList>
    </citation>
    <scope>NUCLEOTIDE SEQUENCE [LARGE SCALE GENOMIC DNA]</scope>
</reference>
<gene>
    <name evidence="2" type="primary">LOC142178380</name>
</gene>
<reference evidence="2" key="2">
    <citation type="submission" date="2025-08" db="UniProtKB">
        <authorList>
            <consortium name="RefSeq"/>
        </authorList>
    </citation>
    <scope>IDENTIFICATION</scope>
    <source>
        <tissue evidence="2">Leaf</tissue>
    </source>
</reference>
<name>A0AC58U2X7_TOBAC</name>
<dbReference type="Proteomes" id="UP000790787">
    <property type="component" value="Chromosome 24"/>
</dbReference>
<evidence type="ECO:0000313" key="2">
    <source>
        <dbReference type="RefSeq" id="XP_075103824.1"/>
    </source>
</evidence>
<organism evidence="1 2">
    <name type="scientific">Nicotiana tabacum</name>
    <name type="common">Common tobacco</name>
    <dbReference type="NCBI Taxonomy" id="4097"/>
    <lineage>
        <taxon>Eukaryota</taxon>
        <taxon>Viridiplantae</taxon>
        <taxon>Streptophyta</taxon>
        <taxon>Embryophyta</taxon>
        <taxon>Tracheophyta</taxon>
        <taxon>Spermatophyta</taxon>
        <taxon>Magnoliopsida</taxon>
        <taxon>eudicotyledons</taxon>
        <taxon>Gunneridae</taxon>
        <taxon>Pentapetalae</taxon>
        <taxon>asterids</taxon>
        <taxon>lamiids</taxon>
        <taxon>Solanales</taxon>
        <taxon>Solanaceae</taxon>
        <taxon>Nicotianoideae</taxon>
        <taxon>Nicotianeae</taxon>
        <taxon>Nicotiana</taxon>
    </lineage>
</organism>
<protein>
    <submittedName>
        <fullName evidence="2">Uncharacterized protein LOC142178380</fullName>
    </submittedName>
</protein>
<dbReference type="RefSeq" id="XP_075103824.1">
    <property type="nucleotide sequence ID" value="XM_075247723.1"/>
</dbReference>
<proteinExistence type="predicted"/>
<evidence type="ECO:0000313" key="1">
    <source>
        <dbReference type="Proteomes" id="UP000790787"/>
    </source>
</evidence>